<dbReference type="InterPro" id="IPR014016">
    <property type="entry name" value="UvrD-like_ATP-bd"/>
</dbReference>
<evidence type="ECO:0000313" key="8">
    <source>
        <dbReference type="Proteomes" id="UP001059836"/>
    </source>
</evidence>
<evidence type="ECO:0000256" key="2">
    <source>
        <dbReference type="ARBA" id="ARBA00022801"/>
    </source>
</evidence>
<organism evidence="7 8">
    <name type="scientific">Gordonia pseudamarae</name>
    <dbReference type="NCBI Taxonomy" id="2831662"/>
    <lineage>
        <taxon>Bacteria</taxon>
        <taxon>Bacillati</taxon>
        <taxon>Actinomycetota</taxon>
        <taxon>Actinomycetes</taxon>
        <taxon>Mycobacteriales</taxon>
        <taxon>Gordoniaceae</taxon>
        <taxon>Gordonia</taxon>
    </lineage>
</organism>
<keyword evidence="2" id="KW-0378">Hydrolase</keyword>
<keyword evidence="1" id="KW-0547">Nucleotide-binding</keyword>
<keyword evidence="3" id="KW-0347">Helicase</keyword>
<dbReference type="Pfam" id="PF00580">
    <property type="entry name" value="UvrD-helicase"/>
    <property type="match status" value="1"/>
</dbReference>
<dbReference type="InterPro" id="IPR027785">
    <property type="entry name" value="UvrD-like_helicase_C"/>
</dbReference>
<keyword evidence="8" id="KW-1185">Reference proteome</keyword>
<reference evidence="7" key="1">
    <citation type="journal article" date="2021" name="Nat. Microbiol.">
        <title>Cocultivation of an ultrasmall environmental parasitic bacterium with lytic ability against bacteria associated with wastewater foams.</title>
        <authorList>
            <person name="Batinovic S."/>
            <person name="Rose J.J.A."/>
            <person name="Ratcliffe J."/>
            <person name="Seviour R.J."/>
            <person name="Petrovski S."/>
        </authorList>
    </citation>
    <scope>NUCLEOTIDE SEQUENCE</scope>
    <source>
        <strain evidence="7">CON9</strain>
    </source>
</reference>
<sequence length="599" mass="65705">MNDGSTPDLDDSQRRVAEADAEARLVVIAGAGQGKTEVVAARLQHLMSEEGLSGSTAILVLSFSRAAVHAIRTRMLDRDLAEVNVRTFDSFAAEILLELSDNEPSGSFTERIREATRLIHEAKETPDGIVDLEHVIIDEVQDLVGDRAEFVLAILDRLDDEAGLTVLGDPLQGVYDFVLKESTSKLAFDDFYSQLSTKYGTERVSLDTNYRAQGYDCRRIVALADDLRALDAESALAKLTEFENSLEHLDNIQEWDFVELYSGRSAILCRSNAEVLRVSRALMEQGIVHSVRCQAQSFGAARWIASALSDTRGPIVPQTYIEAAVASMAGDIDAVDAWNQLKVAEGPSRNSGQINLDRIRKRVRSTAVPLQLTQVDGADLIVSTVHRAKGLEFDNVFIVDGGYTPAHEDSLAKLRRKYVALSRARDNIAIVKPKWGGTTIVDYRWMPGRLQERCGRAGRSRAVALEIDGDDVYTSRPTSAGGSDATAIQDALRRASLGTPVEAELDRKRAEFESPIYTLTCDDKPIGRTTEEFGRDFAKTFNLRDGKWPVELGGVLLVSVETTAGDPAFTEQEGIGVGGFWLVPRVAGLAKPSWDVMEK</sequence>
<evidence type="ECO:0000256" key="3">
    <source>
        <dbReference type="ARBA" id="ARBA00022806"/>
    </source>
</evidence>
<evidence type="ECO:0000256" key="4">
    <source>
        <dbReference type="ARBA" id="ARBA00022840"/>
    </source>
</evidence>
<dbReference type="InterPro" id="IPR027417">
    <property type="entry name" value="P-loop_NTPase"/>
</dbReference>
<dbReference type="Proteomes" id="UP001059836">
    <property type="component" value="Chromosome"/>
</dbReference>
<dbReference type="Gene3D" id="3.40.50.300">
    <property type="entry name" value="P-loop containing nucleotide triphosphate hydrolases"/>
    <property type="match status" value="2"/>
</dbReference>
<proteinExistence type="predicted"/>
<dbReference type="EMBL" id="CP045809">
    <property type="protein sequence ID" value="QHN37247.1"/>
    <property type="molecule type" value="Genomic_DNA"/>
</dbReference>
<evidence type="ECO:0000313" key="7">
    <source>
        <dbReference type="EMBL" id="QHN37247.1"/>
    </source>
</evidence>
<dbReference type="PANTHER" id="PTHR11070">
    <property type="entry name" value="UVRD / RECB / PCRA DNA HELICASE FAMILY MEMBER"/>
    <property type="match status" value="1"/>
</dbReference>
<keyword evidence="4" id="KW-0067">ATP-binding</keyword>
<feature type="domain" description="UvrD-like helicase C-terminal" evidence="6">
    <location>
        <begin position="381"/>
        <end position="428"/>
    </location>
</feature>
<accession>A0ABX6INB2</accession>
<dbReference type="PANTHER" id="PTHR11070:SF2">
    <property type="entry name" value="ATP-DEPENDENT DNA HELICASE SRS2"/>
    <property type="match status" value="1"/>
</dbReference>
<evidence type="ECO:0000259" key="6">
    <source>
        <dbReference type="Pfam" id="PF13538"/>
    </source>
</evidence>
<evidence type="ECO:0000259" key="5">
    <source>
        <dbReference type="Pfam" id="PF00580"/>
    </source>
</evidence>
<gene>
    <name evidence="7" type="ORF">GII31_00970</name>
</gene>
<dbReference type="InterPro" id="IPR000212">
    <property type="entry name" value="DNA_helicase_UvrD/REP"/>
</dbReference>
<feature type="domain" description="UvrD-like helicase ATP-binding" evidence="5">
    <location>
        <begin position="10"/>
        <end position="99"/>
    </location>
</feature>
<evidence type="ECO:0000256" key="1">
    <source>
        <dbReference type="ARBA" id="ARBA00022741"/>
    </source>
</evidence>
<dbReference type="SUPFAM" id="SSF52540">
    <property type="entry name" value="P-loop containing nucleoside triphosphate hydrolases"/>
    <property type="match status" value="1"/>
</dbReference>
<name>A0ABX6INB2_9ACTN</name>
<dbReference type="Pfam" id="PF13538">
    <property type="entry name" value="UvrD_C_2"/>
    <property type="match status" value="1"/>
</dbReference>
<protein>
    <submittedName>
        <fullName evidence="7">AAA family ATPase</fullName>
    </submittedName>
</protein>